<name>A0A7C9JNQ6_9BACT</name>
<evidence type="ECO:0000256" key="14">
    <source>
        <dbReference type="ARBA" id="ARBA00023065"/>
    </source>
</evidence>
<dbReference type="PROSITE" id="PS01229">
    <property type="entry name" value="COF_2"/>
    <property type="match status" value="1"/>
</dbReference>
<dbReference type="PROSITE" id="PS00154">
    <property type="entry name" value="ATPASE_E1_E2"/>
    <property type="match status" value="1"/>
</dbReference>
<dbReference type="InterPro" id="IPR006121">
    <property type="entry name" value="HMA_dom"/>
</dbReference>
<keyword evidence="14" id="KW-0406">Ion transport</keyword>
<feature type="transmembrane region" description="Helical" evidence="16">
    <location>
        <begin position="857"/>
        <end position="877"/>
    </location>
</feature>
<evidence type="ECO:0000256" key="6">
    <source>
        <dbReference type="ARBA" id="ARBA00022723"/>
    </source>
</evidence>
<feature type="domain" description="HMA" evidence="18">
    <location>
        <begin position="117"/>
        <end position="183"/>
    </location>
</feature>
<evidence type="ECO:0000256" key="16">
    <source>
        <dbReference type="RuleBase" id="RU362081"/>
    </source>
</evidence>
<dbReference type="Pfam" id="PF00403">
    <property type="entry name" value="HMA"/>
    <property type="match status" value="2"/>
</dbReference>
<dbReference type="Pfam" id="PF00122">
    <property type="entry name" value="E1-E2_ATPase"/>
    <property type="match status" value="1"/>
</dbReference>
<evidence type="ECO:0000256" key="11">
    <source>
        <dbReference type="ARBA" id="ARBA00022842"/>
    </source>
</evidence>
<dbReference type="Gene3D" id="3.40.50.1000">
    <property type="entry name" value="HAD superfamily/HAD-like"/>
    <property type="match status" value="1"/>
</dbReference>
<evidence type="ECO:0000256" key="15">
    <source>
        <dbReference type="ARBA" id="ARBA00023136"/>
    </source>
</evidence>
<dbReference type="SUPFAM" id="SSF55008">
    <property type="entry name" value="HMA, heavy metal-associated domain"/>
    <property type="match status" value="2"/>
</dbReference>
<evidence type="ECO:0000256" key="5">
    <source>
        <dbReference type="ARBA" id="ARBA00022692"/>
    </source>
</evidence>
<gene>
    <name evidence="19" type="ORF">D1639_07840</name>
</gene>
<dbReference type="GO" id="GO:0055070">
    <property type="term" value="P:copper ion homeostasis"/>
    <property type="evidence" value="ECO:0007669"/>
    <property type="project" value="TreeGrafter"/>
</dbReference>
<dbReference type="SUPFAM" id="SSF81665">
    <property type="entry name" value="Calcium ATPase, transmembrane domain M"/>
    <property type="match status" value="1"/>
</dbReference>
<feature type="transmembrane region" description="Helical" evidence="16">
    <location>
        <begin position="517"/>
        <end position="537"/>
    </location>
</feature>
<comment type="caution">
    <text evidence="19">The sequence shown here is derived from an EMBL/GenBank/DDBJ whole genome shotgun (WGS) entry which is preliminary data.</text>
</comment>
<dbReference type="InterPro" id="IPR001757">
    <property type="entry name" value="P_typ_ATPase"/>
</dbReference>
<evidence type="ECO:0000256" key="12">
    <source>
        <dbReference type="ARBA" id="ARBA00022967"/>
    </source>
</evidence>
<feature type="region of interest" description="Disordered" evidence="17">
    <location>
        <begin position="92"/>
        <end position="113"/>
    </location>
</feature>
<dbReference type="SFLD" id="SFLDF00027">
    <property type="entry name" value="p-type_atpase"/>
    <property type="match status" value="1"/>
</dbReference>
<dbReference type="GO" id="GO:0043682">
    <property type="term" value="F:P-type divalent copper transporter activity"/>
    <property type="evidence" value="ECO:0007669"/>
    <property type="project" value="TreeGrafter"/>
</dbReference>
<dbReference type="CDD" id="cd00371">
    <property type="entry name" value="HMA"/>
    <property type="match status" value="2"/>
</dbReference>
<dbReference type="InterPro" id="IPR044492">
    <property type="entry name" value="P_typ_ATPase_HD_dom"/>
</dbReference>
<evidence type="ECO:0000256" key="3">
    <source>
        <dbReference type="ARBA" id="ARBA00022448"/>
    </source>
</evidence>
<dbReference type="InterPro" id="IPR023298">
    <property type="entry name" value="ATPase_P-typ_TM_dom_sf"/>
</dbReference>
<proteinExistence type="inferred from homology"/>
<dbReference type="GO" id="GO:0005524">
    <property type="term" value="F:ATP binding"/>
    <property type="evidence" value="ECO:0007669"/>
    <property type="project" value="UniProtKB-UniRule"/>
</dbReference>
<evidence type="ECO:0000256" key="2">
    <source>
        <dbReference type="ARBA" id="ARBA00006024"/>
    </source>
</evidence>
<keyword evidence="6 16" id="KW-0479">Metal-binding</keyword>
<dbReference type="NCBIfam" id="TIGR00003">
    <property type="entry name" value="copper ion binding protein"/>
    <property type="match status" value="2"/>
</dbReference>
<evidence type="ECO:0000256" key="9">
    <source>
        <dbReference type="ARBA" id="ARBA00022796"/>
    </source>
</evidence>
<evidence type="ECO:0000256" key="4">
    <source>
        <dbReference type="ARBA" id="ARBA00022475"/>
    </source>
</evidence>
<dbReference type="PRINTS" id="PR00119">
    <property type="entry name" value="CATATPASE"/>
</dbReference>
<keyword evidence="9" id="KW-0187">Copper transport</keyword>
<dbReference type="Gene3D" id="2.70.150.10">
    <property type="entry name" value="Calcium-transporting ATPase, cytoplasmic transduction domain A"/>
    <property type="match status" value="1"/>
</dbReference>
<dbReference type="SUPFAM" id="SSF56784">
    <property type="entry name" value="HAD-like"/>
    <property type="match status" value="1"/>
</dbReference>
<keyword evidence="15 16" id="KW-0472">Membrane</keyword>
<keyword evidence="4 16" id="KW-1003">Cell membrane</keyword>
<dbReference type="NCBIfam" id="TIGR01525">
    <property type="entry name" value="ATPase-IB_hvy"/>
    <property type="match status" value="1"/>
</dbReference>
<dbReference type="InterPro" id="IPR036163">
    <property type="entry name" value="HMA_dom_sf"/>
</dbReference>
<organism evidence="19">
    <name type="scientific">Muribaculaceae bacterium Z82</name>
    <dbReference type="NCBI Taxonomy" id="2304548"/>
    <lineage>
        <taxon>Bacteria</taxon>
        <taxon>Pseudomonadati</taxon>
        <taxon>Bacteroidota</taxon>
        <taxon>Bacteroidia</taxon>
        <taxon>Bacteroidales</taxon>
        <taxon>Muribaculaceae</taxon>
    </lineage>
</organism>
<dbReference type="NCBIfam" id="TIGR01494">
    <property type="entry name" value="ATPase_P-type"/>
    <property type="match status" value="2"/>
</dbReference>
<dbReference type="InterPro" id="IPR023299">
    <property type="entry name" value="ATPase_P-typ_cyto_dom_N"/>
</dbReference>
<dbReference type="GO" id="GO:0005507">
    <property type="term" value="F:copper ion binding"/>
    <property type="evidence" value="ECO:0007669"/>
    <property type="project" value="InterPro"/>
</dbReference>
<evidence type="ECO:0000256" key="7">
    <source>
        <dbReference type="ARBA" id="ARBA00022737"/>
    </source>
</evidence>
<dbReference type="GO" id="GO:0060003">
    <property type="term" value="P:copper ion export"/>
    <property type="evidence" value="ECO:0007669"/>
    <property type="project" value="UniProtKB-ARBA"/>
</dbReference>
<evidence type="ECO:0000256" key="8">
    <source>
        <dbReference type="ARBA" id="ARBA00022741"/>
    </source>
</evidence>
<dbReference type="InterPro" id="IPR008250">
    <property type="entry name" value="ATPase_P-typ_transduc_dom_A_sf"/>
</dbReference>
<dbReference type="Gene3D" id="3.40.1110.10">
    <property type="entry name" value="Calcium-transporting ATPase, cytoplasmic domain N"/>
    <property type="match status" value="1"/>
</dbReference>
<dbReference type="SUPFAM" id="SSF81653">
    <property type="entry name" value="Calcium ATPase, transduction domain A"/>
    <property type="match status" value="1"/>
</dbReference>
<dbReference type="SFLD" id="SFLDS00003">
    <property type="entry name" value="Haloacid_Dehalogenase"/>
    <property type="match status" value="1"/>
</dbReference>
<evidence type="ECO:0000256" key="1">
    <source>
        <dbReference type="ARBA" id="ARBA00004651"/>
    </source>
</evidence>
<keyword evidence="10 16" id="KW-0067">ATP-binding</keyword>
<evidence type="ECO:0000259" key="18">
    <source>
        <dbReference type="PROSITE" id="PS50846"/>
    </source>
</evidence>
<feature type="transmembrane region" description="Helical" evidence="16">
    <location>
        <begin position="329"/>
        <end position="348"/>
    </location>
</feature>
<dbReference type="InterPro" id="IPR059000">
    <property type="entry name" value="ATPase_P-type_domA"/>
</dbReference>
<dbReference type="InterPro" id="IPR023214">
    <property type="entry name" value="HAD_sf"/>
</dbReference>
<dbReference type="GO" id="GO:0016887">
    <property type="term" value="F:ATP hydrolysis activity"/>
    <property type="evidence" value="ECO:0007669"/>
    <property type="project" value="InterPro"/>
</dbReference>
<dbReference type="SFLD" id="SFLDG00002">
    <property type="entry name" value="C1.7:_P-type_atpase_like"/>
    <property type="match status" value="1"/>
</dbReference>
<feature type="transmembrane region" description="Helical" evidence="16">
    <location>
        <begin position="482"/>
        <end position="505"/>
    </location>
</feature>
<comment type="subcellular location">
    <subcellularLocation>
        <location evidence="1">Cell membrane</location>
        <topology evidence="1">Multi-pass membrane protein</topology>
    </subcellularLocation>
</comment>
<keyword evidence="11" id="KW-0460">Magnesium</keyword>
<dbReference type="FunFam" id="3.30.70.100:FF:000001">
    <property type="entry name" value="ATPase copper transporting beta"/>
    <property type="match status" value="1"/>
</dbReference>
<keyword evidence="8 16" id="KW-0547">Nucleotide-binding</keyword>
<reference evidence="19" key="1">
    <citation type="submission" date="2018-08" db="EMBL/GenBank/DDBJ databases">
        <title>Murine metabolic-syndrome-specific gut microbial biobank.</title>
        <authorList>
            <person name="Liu C."/>
        </authorList>
    </citation>
    <scope>NUCLEOTIDE SEQUENCE [LARGE SCALE GENOMIC DNA]</scope>
    <source>
        <strain evidence="19">Z82</strain>
    </source>
</reference>
<feature type="transmembrane region" description="Helical" evidence="16">
    <location>
        <begin position="210"/>
        <end position="233"/>
    </location>
</feature>
<keyword evidence="3" id="KW-0813">Transport</keyword>
<dbReference type="InterPro" id="IPR018303">
    <property type="entry name" value="ATPase_P-typ_P_site"/>
</dbReference>
<protein>
    <submittedName>
        <fullName evidence="19">Cu(2+)-exporting ATPase</fullName>
    </submittedName>
</protein>
<comment type="similarity">
    <text evidence="2 16">Belongs to the cation transport ATPase (P-type) (TC 3.A.3) family. Type IB subfamily.</text>
</comment>
<dbReference type="GO" id="GO:0005886">
    <property type="term" value="C:plasma membrane"/>
    <property type="evidence" value="ECO:0007669"/>
    <property type="project" value="UniProtKB-SubCell"/>
</dbReference>
<keyword evidence="13 16" id="KW-1133">Transmembrane helix</keyword>
<keyword evidence="9" id="KW-0186">Copper</keyword>
<dbReference type="PROSITE" id="PS50846">
    <property type="entry name" value="HMA_2"/>
    <property type="match status" value="2"/>
</dbReference>
<dbReference type="PANTHER" id="PTHR43520:SF8">
    <property type="entry name" value="P-TYPE CU(+) TRANSPORTER"/>
    <property type="match status" value="1"/>
</dbReference>
<dbReference type="InterPro" id="IPR027256">
    <property type="entry name" value="P-typ_ATPase_IB"/>
</dbReference>
<keyword evidence="7" id="KW-0677">Repeat</keyword>
<keyword evidence="12" id="KW-1278">Translocase</keyword>
<evidence type="ECO:0000313" key="19">
    <source>
        <dbReference type="EMBL" id="NBI34938.1"/>
    </source>
</evidence>
<sequence length="904" mass="94268">METIRLAVAVMHCKNCAANVTRHYEAVSGVSSVKVDLDGQQVSVTYDPAQATVDDLLHALDDTDFQVAVMPDSGPHPFAEALAAEAEKKAREAAQKAVADQAEGGNADEAPADLPPAKLRIAIDGMHCANCAATIEKAYGKTPGVVSCSVNLANNTGIVEFDPARASVDDMLRVFDNLSFSAEVIPDDAPMVDEKRRAKEAAGRRHDLKVLGISAALTAVIFCIGMIPGWHMAVGHWLAGLFAADPTHVQSMFAANILLLVLTVPVQFGCGARFYKGAVGSLKSGSANMDVLVALGTSIAFLFSLWITFLPLMWGDWASDESLSINGGMPYYETCAMLITFVLLGKILEARAKGATNQAIEALMNLTPPTAWVLRGGKQEEVPLAQVMAGDTVLVRPGEKVPVDGVVVSGRSEVDESMLTGEALPVLKEASAQVTGGTSNTTGSLTVRALRVGKDSTLARIVRAVEDAQGSKAPVQRMADKIASVFVPAILIIAAVTFMAWFLFVPPESVQTLIQQSLLPAIAVIVVACPCALGLATPTALMVGMGRGAQLGVLIKDGEVLERVCHLSDAVFDKTGTLTVGQPQVVECSVSPENLRLAAAVEALSEHPLAGAVVGYAASTGALGEAVQEAYRQAHLSNAARIPQVDGKAATDKEAQGLYARALAQALPKVVDFEAVVGAGVSGVVEGHRVFVGSSVTVDGREAGAFAFRDQPKPGAFGALQQLRRDFGVESYMVTGDALAPALEVAGEVGIASENVFAGVKPLQKAERVQEVKARVQAEAARGADGRGKKAPVVAFVGDGINDAPALAAADVGVAMASGTDVALDAGSVVLMRNNLSDLVVAVRLSKATMRKIKQNLFWALIYNCIMIPLAAVGILAPALAGAAMAFSSVSVVSNSLLLKRFKG</sequence>
<dbReference type="FunFam" id="2.70.150.10:FF:000020">
    <property type="entry name" value="Copper-exporting P-type ATPase A"/>
    <property type="match status" value="1"/>
</dbReference>
<dbReference type="InterPro" id="IPR006122">
    <property type="entry name" value="HMA_Cu_ion-bd"/>
</dbReference>
<keyword evidence="5 16" id="KW-0812">Transmembrane</keyword>
<dbReference type="CDD" id="cd02094">
    <property type="entry name" value="P-type_ATPase_Cu-like"/>
    <property type="match status" value="1"/>
</dbReference>
<accession>A0A7C9JNQ6</accession>
<dbReference type="EMBL" id="QWKH01000057">
    <property type="protein sequence ID" value="NBI34938.1"/>
    <property type="molecule type" value="Genomic_DNA"/>
</dbReference>
<feature type="domain" description="HMA" evidence="18">
    <location>
        <begin position="2"/>
        <end position="68"/>
    </location>
</feature>
<evidence type="ECO:0000256" key="13">
    <source>
        <dbReference type="ARBA" id="ARBA00022989"/>
    </source>
</evidence>
<evidence type="ECO:0000256" key="10">
    <source>
        <dbReference type="ARBA" id="ARBA00022840"/>
    </source>
</evidence>
<feature type="transmembrane region" description="Helical" evidence="16">
    <location>
        <begin position="287"/>
        <end position="309"/>
    </location>
</feature>
<dbReference type="AlphaFoldDB" id="A0A7C9JNQ6"/>
<dbReference type="Pfam" id="PF00702">
    <property type="entry name" value="Hydrolase"/>
    <property type="match status" value="1"/>
</dbReference>
<dbReference type="Gene3D" id="3.30.70.100">
    <property type="match status" value="2"/>
</dbReference>
<dbReference type="InterPro" id="IPR036412">
    <property type="entry name" value="HAD-like_sf"/>
</dbReference>
<feature type="transmembrane region" description="Helical" evidence="16">
    <location>
        <begin position="883"/>
        <end position="899"/>
    </location>
</feature>
<dbReference type="PANTHER" id="PTHR43520">
    <property type="entry name" value="ATP7, ISOFORM B"/>
    <property type="match status" value="1"/>
</dbReference>
<evidence type="ECO:0000256" key="17">
    <source>
        <dbReference type="SAM" id="MobiDB-lite"/>
    </source>
</evidence>
<feature type="transmembrane region" description="Helical" evidence="16">
    <location>
        <begin position="253"/>
        <end position="275"/>
    </location>
</feature>